<feature type="active site" description="Proton acceptor" evidence="8">
    <location>
        <position position="916"/>
    </location>
</feature>
<reference evidence="12 13" key="1">
    <citation type="journal article" date="2016" name="Nat. Commun.">
        <title>Ectomycorrhizal ecology is imprinted in the genome of the dominant symbiotic fungus Cenococcum geophilum.</title>
        <authorList>
            <consortium name="DOE Joint Genome Institute"/>
            <person name="Peter M."/>
            <person name="Kohler A."/>
            <person name="Ohm R.A."/>
            <person name="Kuo A."/>
            <person name="Krutzmann J."/>
            <person name="Morin E."/>
            <person name="Arend M."/>
            <person name="Barry K.W."/>
            <person name="Binder M."/>
            <person name="Choi C."/>
            <person name="Clum A."/>
            <person name="Copeland A."/>
            <person name="Grisel N."/>
            <person name="Haridas S."/>
            <person name="Kipfer T."/>
            <person name="LaButti K."/>
            <person name="Lindquist E."/>
            <person name="Lipzen A."/>
            <person name="Maire R."/>
            <person name="Meier B."/>
            <person name="Mihaltcheva S."/>
            <person name="Molinier V."/>
            <person name="Murat C."/>
            <person name="Poggeler S."/>
            <person name="Quandt C.A."/>
            <person name="Sperisen C."/>
            <person name="Tritt A."/>
            <person name="Tisserant E."/>
            <person name="Crous P.W."/>
            <person name="Henrissat B."/>
            <person name="Nehls U."/>
            <person name="Egli S."/>
            <person name="Spatafora J.W."/>
            <person name="Grigoriev I.V."/>
            <person name="Martin F.M."/>
        </authorList>
    </citation>
    <scope>NUCLEOTIDE SEQUENCE [LARGE SCALE GENOMIC DNA]</scope>
    <source>
        <strain evidence="12 13">CBS 207.34</strain>
    </source>
</reference>
<evidence type="ECO:0000259" key="10">
    <source>
        <dbReference type="PROSITE" id="PS50089"/>
    </source>
</evidence>
<dbReference type="Gene3D" id="3.40.1090.10">
    <property type="entry name" value="Cytosolic phospholipase A2 catalytic domain"/>
    <property type="match status" value="1"/>
</dbReference>
<keyword evidence="3 8" id="KW-0378">Hydrolase</keyword>
<feature type="region of interest" description="Disordered" evidence="9">
    <location>
        <begin position="1193"/>
        <end position="1214"/>
    </location>
</feature>
<dbReference type="InterPro" id="IPR027417">
    <property type="entry name" value="P-loop_NTPase"/>
</dbReference>
<evidence type="ECO:0000256" key="3">
    <source>
        <dbReference type="ARBA" id="ARBA00022801"/>
    </source>
</evidence>
<keyword evidence="13" id="KW-1185">Reference proteome</keyword>
<dbReference type="PROSITE" id="PS50089">
    <property type="entry name" value="ZF_RING_2"/>
    <property type="match status" value="1"/>
</dbReference>
<keyword evidence="6 8" id="KW-0443">Lipid metabolism</keyword>
<proteinExistence type="predicted"/>
<evidence type="ECO:0008006" key="14">
    <source>
        <dbReference type="Google" id="ProtNLM"/>
    </source>
</evidence>
<dbReference type="GO" id="GO:0016020">
    <property type="term" value="C:membrane"/>
    <property type="evidence" value="ECO:0007669"/>
    <property type="project" value="TreeGrafter"/>
</dbReference>
<feature type="domain" description="RING-type" evidence="10">
    <location>
        <begin position="654"/>
        <end position="698"/>
    </location>
</feature>
<evidence type="ECO:0000256" key="4">
    <source>
        <dbReference type="ARBA" id="ARBA00022833"/>
    </source>
</evidence>
<organism evidence="12 13">
    <name type="scientific">Glonium stellatum</name>
    <dbReference type="NCBI Taxonomy" id="574774"/>
    <lineage>
        <taxon>Eukaryota</taxon>
        <taxon>Fungi</taxon>
        <taxon>Dikarya</taxon>
        <taxon>Ascomycota</taxon>
        <taxon>Pezizomycotina</taxon>
        <taxon>Dothideomycetes</taxon>
        <taxon>Pleosporomycetidae</taxon>
        <taxon>Gloniales</taxon>
        <taxon>Gloniaceae</taxon>
        <taxon>Glonium</taxon>
    </lineage>
</organism>
<dbReference type="InterPro" id="IPR002641">
    <property type="entry name" value="PNPLA_dom"/>
</dbReference>
<keyword evidence="2 7" id="KW-0863">Zinc-finger</keyword>
<dbReference type="GO" id="GO:0047499">
    <property type="term" value="F:calcium-independent phospholipase A2 activity"/>
    <property type="evidence" value="ECO:0007669"/>
    <property type="project" value="TreeGrafter"/>
</dbReference>
<dbReference type="GO" id="GO:0008270">
    <property type="term" value="F:zinc ion binding"/>
    <property type="evidence" value="ECO:0007669"/>
    <property type="project" value="UniProtKB-KW"/>
</dbReference>
<evidence type="ECO:0000256" key="9">
    <source>
        <dbReference type="SAM" id="MobiDB-lite"/>
    </source>
</evidence>
<feature type="short sequence motif" description="GXGXXG" evidence="8">
    <location>
        <begin position="727"/>
        <end position="732"/>
    </location>
</feature>
<name>A0A8E2F182_9PEZI</name>
<dbReference type="PANTHER" id="PTHR24185">
    <property type="entry name" value="CALCIUM-INDEPENDENT PHOSPHOLIPASE A2-GAMMA"/>
    <property type="match status" value="1"/>
</dbReference>
<dbReference type="InterPro" id="IPR016035">
    <property type="entry name" value="Acyl_Trfase/lysoPLipase"/>
</dbReference>
<dbReference type="OrthoDB" id="194358at2759"/>
<evidence type="ECO:0000256" key="7">
    <source>
        <dbReference type="PROSITE-ProRule" id="PRU00175"/>
    </source>
</evidence>
<sequence>MSRNTSSETLVGCEDERCDSPSSPAVFCVDCDSRFCSRCWDYQRAHRQGKRGRDGKPHEKTDYRSAKRFEKILNPQDDPASLAKAHLADEQSKWFGWSRDGSNENQNEPALVEFDAYTNLMAGSASADAPPKYPQLVSFIGQTSAGKSTLIKMLVEHEEYRSDSGGTLKLPSPVVGSTTNDKVPTSADVHLYADPATYLGQKPILYADCEGLGAGEVDPVATTSYKFFQGESTKGLVAKYSASRTRRLEWADPRQNPLTCTRQFAVGDLYPRLLYSFSDVVVFVSKNAKTFQSTLERLLNWGSRSLEMSVNQPALPHAIIAFNATSIGVDESEWDIESATKSLLDEATYSLDPKLGVHSLIGLAEGWKGRKQIKTVHDLLKCYYSSFSVVRIPIGGRYNLLGDQLRKLHTRIRDCCENSYNAKRQGHMLLSSNAFNIYMRFAFDHFAGALNEPFNFANVSLKLNPIPQDFGGHVFRLASCIYAAKGRDIRLDLYEGLSDVIASCVLLDVVRQQRKGWTLNEDLFKEYRSSFETAFKEFCDMYWPCNFSKPDNQCVNVKTRHNSKGHQNDKGKIFASGDYESDPIFSNHNIEQWIDRISKSVQGVQVELRRRLASKPGDERVPDEVKHMWPLHQTHIQSFFEKYGSADFFSQSTCFACLIAVPEHPLPCGHVLCKQCVITHGEKLPSFEIVELKSCPLHPHETDWSENPHAIRFKPNFAGVRLLCLDGGGIRGIAELEVLRTLQMSLPDIPLQAFFDLIVGTSTGAIISLALGVKDMTVDECISEFCRLCNAAFVRRELHQVPPLGLLAAIHHGSWYKTKPLRKALQTSLGQSRLFGGQEGRHNVKVAVTATDESGRKAIVLSNYSHPGNVADNYEFLRPDSPEQEMEIWEAAAASCAAPHFFKPFTHHRTNRSYFDGAFYNNNPINIVEQERKYLWPDVADYPPDLVLSIGTGRASRISDHTRYRTTDFLPETLKISRIAFRRIDQALNADEAWNDFKRQRTLPEHDDRYVRINPEFHKVPRSDEKAQLNTLLSETKQWLEQPNWKLEINRISLRLVAGLFYFLKAGSPIAEARMHNYSCSGTIRCRFDDNQEYVRKLGNFLSKHQNNNVQPYFEIVGYADGSQGNSLSKIPLTPDVIQKMTKKGYFDLGIRKITVPNKHDQVIIFFNFSTETGVESFPISGFPRRLMSEETGIDKNMKPPQPTKTFPAAPKHSREISRMQGKGLSGHGVGSRFVQLFNNSNKSVQEPTTYPGHQVEALSVCSSEVSFPIDPRARTHSYSGEGSKRWLGRVRKGLRGIFY</sequence>
<dbReference type="PROSITE" id="PS51635">
    <property type="entry name" value="PNPLA"/>
    <property type="match status" value="1"/>
</dbReference>
<dbReference type="Proteomes" id="UP000250140">
    <property type="component" value="Unassembled WGS sequence"/>
</dbReference>
<dbReference type="InterPro" id="IPR017907">
    <property type="entry name" value="Znf_RING_CS"/>
</dbReference>
<dbReference type="GO" id="GO:0016042">
    <property type="term" value="P:lipid catabolic process"/>
    <property type="evidence" value="ECO:0007669"/>
    <property type="project" value="UniProtKB-UniRule"/>
</dbReference>
<dbReference type="CDD" id="cd07199">
    <property type="entry name" value="Pat17_PNPLA8_PNPLA9_like"/>
    <property type="match status" value="1"/>
</dbReference>
<protein>
    <recommendedName>
        <fullName evidence="14">FabD/lysophospholipase-like protein</fullName>
    </recommendedName>
</protein>
<evidence type="ECO:0000256" key="5">
    <source>
        <dbReference type="ARBA" id="ARBA00022963"/>
    </source>
</evidence>
<evidence type="ECO:0000313" key="13">
    <source>
        <dbReference type="Proteomes" id="UP000250140"/>
    </source>
</evidence>
<keyword evidence="4" id="KW-0862">Zinc</keyword>
<feature type="domain" description="PNPLA" evidence="11">
    <location>
        <begin position="723"/>
        <end position="929"/>
    </location>
</feature>
<evidence type="ECO:0000313" key="12">
    <source>
        <dbReference type="EMBL" id="OCL08712.1"/>
    </source>
</evidence>
<dbReference type="GO" id="GO:0046486">
    <property type="term" value="P:glycerolipid metabolic process"/>
    <property type="evidence" value="ECO:0007669"/>
    <property type="project" value="UniProtKB-ARBA"/>
</dbReference>
<dbReference type="GO" id="GO:0019369">
    <property type="term" value="P:arachidonate metabolic process"/>
    <property type="evidence" value="ECO:0007669"/>
    <property type="project" value="TreeGrafter"/>
</dbReference>
<evidence type="ECO:0000256" key="6">
    <source>
        <dbReference type="ARBA" id="ARBA00023098"/>
    </source>
</evidence>
<gene>
    <name evidence="12" type="ORF">AOQ84DRAFT_339905</name>
</gene>
<dbReference type="PANTHER" id="PTHR24185:SF1">
    <property type="entry name" value="CALCIUM-INDEPENDENT PHOSPHOLIPASE A2-GAMMA"/>
    <property type="match status" value="1"/>
</dbReference>
<evidence type="ECO:0000259" key="11">
    <source>
        <dbReference type="PROSITE" id="PS51635"/>
    </source>
</evidence>
<feature type="short sequence motif" description="DGA/G" evidence="8">
    <location>
        <begin position="916"/>
        <end position="918"/>
    </location>
</feature>
<dbReference type="SUPFAM" id="SSF52151">
    <property type="entry name" value="FabD/lysophospholipase-like"/>
    <property type="match status" value="1"/>
</dbReference>
<evidence type="ECO:0000256" key="8">
    <source>
        <dbReference type="PROSITE-ProRule" id="PRU01161"/>
    </source>
</evidence>
<evidence type="ECO:0000256" key="1">
    <source>
        <dbReference type="ARBA" id="ARBA00022723"/>
    </source>
</evidence>
<keyword evidence="1" id="KW-0479">Metal-binding</keyword>
<dbReference type="InterPro" id="IPR001841">
    <property type="entry name" value="Znf_RING"/>
</dbReference>
<dbReference type="PROSITE" id="PS00518">
    <property type="entry name" value="ZF_RING_1"/>
    <property type="match status" value="1"/>
</dbReference>
<evidence type="ECO:0000256" key="2">
    <source>
        <dbReference type="ARBA" id="ARBA00022771"/>
    </source>
</evidence>
<dbReference type="SUPFAM" id="SSF52540">
    <property type="entry name" value="P-loop containing nucleoside triphosphate hydrolases"/>
    <property type="match status" value="1"/>
</dbReference>
<accession>A0A8E2F182</accession>
<feature type="short sequence motif" description="GXSXG" evidence="8">
    <location>
        <begin position="760"/>
        <end position="764"/>
    </location>
</feature>
<dbReference type="Pfam" id="PF01734">
    <property type="entry name" value="Patatin"/>
    <property type="match status" value="1"/>
</dbReference>
<keyword evidence="5 8" id="KW-0442">Lipid degradation</keyword>
<feature type="active site" description="Nucleophile" evidence="8">
    <location>
        <position position="762"/>
    </location>
</feature>
<dbReference type="EMBL" id="KV749606">
    <property type="protein sequence ID" value="OCL08712.1"/>
    <property type="molecule type" value="Genomic_DNA"/>
</dbReference>